<evidence type="ECO:0000256" key="1">
    <source>
        <dbReference type="ARBA" id="ARBA00004123"/>
    </source>
</evidence>
<dbReference type="AlphaFoldDB" id="A0A2H9ZXU6"/>
<dbReference type="GO" id="GO:0003677">
    <property type="term" value="F:DNA binding"/>
    <property type="evidence" value="ECO:0007669"/>
    <property type="project" value="UniProtKB-KW"/>
</dbReference>
<evidence type="ECO:0000313" key="7">
    <source>
        <dbReference type="Proteomes" id="UP000236161"/>
    </source>
</evidence>
<dbReference type="Gene3D" id="2.40.330.10">
    <property type="entry name" value="DNA-binding pseudobarrel domain"/>
    <property type="match status" value="1"/>
</dbReference>
<sequence>MVAEKELQRSDLDTNQNRLLLRRNEVRRRLLPLLPPEEAEAVESGEGIMLEIFSNVGRFNVNFKYWRSSKAYVFNGSGWGSLRGHHKHIFREGNVLRFFADCPNGETAGGGAGDHDGNGGGRKFSHLWMVVAANRELMEAAEVLNSFKHGCH</sequence>
<keyword evidence="2" id="KW-0805">Transcription regulation</keyword>
<keyword evidence="5" id="KW-0539">Nucleus</keyword>
<keyword evidence="4" id="KW-0804">Transcription</keyword>
<reference evidence="6 7" key="1">
    <citation type="journal article" date="2017" name="Nature">
        <title>The Apostasia genome and the evolution of orchids.</title>
        <authorList>
            <person name="Zhang G.Q."/>
            <person name="Liu K.W."/>
            <person name="Li Z."/>
            <person name="Lohaus R."/>
            <person name="Hsiao Y.Y."/>
            <person name="Niu S.C."/>
            <person name="Wang J.Y."/>
            <person name="Lin Y.C."/>
            <person name="Xu Q."/>
            <person name="Chen L.J."/>
            <person name="Yoshida K."/>
            <person name="Fujiwara S."/>
            <person name="Wang Z.W."/>
            <person name="Zhang Y.Q."/>
            <person name="Mitsuda N."/>
            <person name="Wang M."/>
            <person name="Liu G.H."/>
            <person name="Pecoraro L."/>
            <person name="Huang H.X."/>
            <person name="Xiao X.J."/>
            <person name="Lin M."/>
            <person name="Wu X.Y."/>
            <person name="Wu W.L."/>
            <person name="Chen Y.Y."/>
            <person name="Chang S.B."/>
            <person name="Sakamoto S."/>
            <person name="Ohme-Takagi M."/>
            <person name="Yagi M."/>
            <person name="Zeng S.J."/>
            <person name="Shen C.Y."/>
            <person name="Yeh C.M."/>
            <person name="Luo Y.B."/>
            <person name="Tsai W.C."/>
            <person name="Van de Peer Y."/>
            <person name="Liu Z.J."/>
        </authorList>
    </citation>
    <scope>NUCLEOTIDE SEQUENCE [LARGE SCALE GENOMIC DNA]</scope>
    <source>
        <strain evidence="7">cv. Shenzhen</strain>
        <tissue evidence="6">Stem</tissue>
    </source>
</reference>
<name>A0A2H9ZXU6_9ASPA</name>
<evidence type="ECO:0000256" key="2">
    <source>
        <dbReference type="ARBA" id="ARBA00023015"/>
    </source>
</evidence>
<evidence type="ECO:0000256" key="3">
    <source>
        <dbReference type="ARBA" id="ARBA00023125"/>
    </source>
</evidence>
<dbReference type="OrthoDB" id="10536013at2759"/>
<dbReference type="EMBL" id="KZ452995">
    <property type="protein sequence ID" value="PKA48114.1"/>
    <property type="molecule type" value="Genomic_DNA"/>
</dbReference>
<protein>
    <submittedName>
        <fullName evidence="6">B3 domain-containing protein</fullName>
    </submittedName>
</protein>
<evidence type="ECO:0000256" key="5">
    <source>
        <dbReference type="ARBA" id="ARBA00023242"/>
    </source>
</evidence>
<dbReference type="InterPro" id="IPR015300">
    <property type="entry name" value="DNA-bd_pseudobarrel_sf"/>
</dbReference>
<accession>A0A2H9ZXU6</accession>
<comment type="subcellular location">
    <subcellularLocation>
        <location evidence="1">Nucleus</location>
    </subcellularLocation>
</comment>
<proteinExistence type="predicted"/>
<keyword evidence="3" id="KW-0238">DNA-binding</keyword>
<dbReference type="PANTHER" id="PTHR34397">
    <property type="entry name" value="OS05G0237600 PROTEIN"/>
    <property type="match status" value="1"/>
</dbReference>
<gene>
    <name evidence="6" type="ORF">AXF42_Ash015877</name>
</gene>
<evidence type="ECO:0000256" key="4">
    <source>
        <dbReference type="ARBA" id="ARBA00023163"/>
    </source>
</evidence>
<dbReference type="PANTHER" id="PTHR34397:SF22">
    <property type="entry name" value="OS05G0237600 PROTEIN"/>
    <property type="match status" value="1"/>
</dbReference>
<organism evidence="6 7">
    <name type="scientific">Apostasia shenzhenica</name>
    <dbReference type="NCBI Taxonomy" id="1088818"/>
    <lineage>
        <taxon>Eukaryota</taxon>
        <taxon>Viridiplantae</taxon>
        <taxon>Streptophyta</taxon>
        <taxon>Embryophyta</taxon>
        <taxon>Tracheophyta</taxon>
        <taxon>Spermatophyta</taxon>
        <taxon>Magnoliopsida</taxon>
        <taxon>Liliopsida</taxon>
        <taxon>Asparagales</taxon>
        <taxon>Orchidaceae</taxon>
        <taxon>Apostasioideae</taxon>
        <taxon>Apostasia</taxon>
    </lineage>
</organism>
<dbReference type="Proteomes" id="UP000236161">
    <property type="component" value="Unassembled WGS sequence"/>
</dbReference>
<keyword evidence="7" id="KW-1185">Reference proteome</keyword>
<evidence type="ECO:0000313" key="6">
    <source>
        <dbReference type="EMBL" id="PKA48114.1"/>
    </source>
</evidence>
<dbReference type="GO" id="GO:0005634">
    <property type="term" value="C:nucleus"/>
    <property type="evidence" value="ECO:0007669"/>
    <property type="project" value="UniProtKB-SubCell"/>
</dbReference>